<reference evidence="2" key="1">
    <citation type="journal article" date="2019" name="Int. J. Syst. Evol. Microbiol.">
        <title>The Global Catalogue of Microorganisms (GCM) 10K type strain sequencing project: providing services to taxonomists for standard genome sequencing and annotation.</title>
        <authorList>
            <consortium name="The Broad Institute Genomics Platform"/>
            <consortium name="The Broad Institute Genome Sequencing Center for Infectious Disease"/>
            <person name="Wu L."/>
            <person name="Ma J."/>
        </authorList>
    </citation>
    <scope>NUCLEOTIDE SEQUENCE [LARGE SCALE GENOMIC DNA]</scope>
    <source>
        <strain evidence="2">KACC 14249</strain>
    </source>
</reference>
<evidence type="ECO:0000313" key="1">
    <source>
        <dbReference type="EMBL" id="MFC6006870.1"/>
    </source>
</evidence>
<gene>
    <name evidence="1" type="ORF">ACFQDO_06965</name>
</gene>
<accession>A0ABW1JCZ0</accession>
<protein>
    <recommendedName>
        <fullName evidence="3">Acetylserotonin O-methyltransferase dimerisation domain-containing protein</fullName>
    </recommendedName>
</protein>
<sequence length="132" mass="13558">MRDAGSDAGADAWRFADAWVLTAVTISQHPCDLVDLVAAADAVNHAIVTEAEVESSVGRLAAAGLLAIDGDDRFALTGEGAALVGHRQGGLVGQVASVLQLLRAVTPGTSSWRLPPGAWSAATAQYRRDLPG</sequence>
<dbReference type="Proteomes" id="UP001596189">
    <property type="component" value="Unassembled WGS sequence"/>
</dbReference>
<dbReference type="RefSeq" id="WP_345718341.1">
    <property type="nucleotide sequence ID" value="NZ_BAABFP010000008.1"/>
</dbReference>
<proteinExistence type="predicted"/>
<dbReference type="EMBL" id="JBHSRD010000003">
    <property type="protein sequence ID" value="MFC6006870.1"/>
    <property type="molecule type" value="Genomic_DNA"/>
</dbReference>
<name>A0ABW1JCZ0_9ACTN</name>
<comment type="caution">
    <text evidence="1">The sequence shown here is derived from an EMBL/GenBank/DDBJ whole genome shotgun (WGS) entry which is preliminary data.</text>
</comment>
<evidence type="ECO:0000313" key="2">
    <source>
        <dbReference type="Proteomes" id="UP001596189"/>
    </source>
</evidence>
<organism evidence="1 2">
    <name type="scientific">Angustibacter luteus</name>
    <dbReference type="NCBI Taxonomy" id="658456"/>
    <lineage>
        <taxon>Bacteria</taxon>
        <taxon>Bacillati</taxon>
        <taxon>Actinomycetota</taxon>
        <taxon>Actinomycetes</taxon>
        <taxon>Kineosporiales</taxon>
        <taxon>Kineosporiaceae</taxon>
    </lineage>
</organism>
<evidence type="ECO:0008006" key="3">
    <source>
        <dbReference type="Google" id="ProtNLM"/>
    </source>
</evidence>
<keyword evidence="2" id="KW-1185">Reference proteome</keyword>